<dbReference type="Pfam" id="PF01040">
    <property type="entry name" value="UbiA"/>
    <property type="match status" value="1"/>
</dbReference>
<dbReference type="PIRSF" id="PIRSF005355">
    <property type="entry name" value="UBIAD1"/>
    <property type="match status" value="1"/>
</dbReference>
<evidence type="ECO:0000256" key="8">
    <source>
        <dbReference type="HAMAP-Rule" id="MF_01937"/>
    </source>
</evidence>
<evidence type="ECO:0000256" key="5">
    <source>
        <dbReference type="ARBA" id="ARBA00022692"/>
    </source>
</evidence>
<dbReference type="GO" id="GO:0046428">
    <property type="term" value="F:1,4-dihydroxy-2-naphthoate polyprenyltransferase activity"/>
    <property type="evidence" value="ECO:0007669"/>
    <property type="project" value="UniProtKB-UniRule"/>
</dbReference>
<dbReference type="NCBIfam" id="NF004751">
    <property type="entry name" value="PRK06080.1-3"/>
    <property type="match status" value="1"/>
</dbReference>
<evidence type="ECO:0000256" key="4">
    <source>
        <dbReference type="ARBA" id="ARBA00022679"/>
    </source>
</evidence>
<name>A0A4R3I2L7_9GAMM</name>
<reference evidence="10 11" key="1">
    <citation type="submission" date="2019-03" db="EMBL/GenBank/DDBJ databases">
        <title>Genomic Encyclopedia of Archaeal and Bacterial Type Strains, Phase II (KMG-II): from individual species to whole genera.</title>
        <authorList>
            <person name="Goeker M."/>
        </authorList>
    </citation>
    <scope>NUCLEOTIDE SEQUENCE [LARGE SCALE GENOMIC DNA]</scope>
    <source>
        <strain evidence="10 11">DSM 15388</strain>
    </source>
</reference>
<dbReference type="HAMAP" id="MF_01937">
    <property type="entry name" value="MenA_1"/>
    <property type="match status" value="1"/>
</dbReference>
<dbReference type="Proteomes" id="UP000295793">
    <property type="component" value="Unassembled WGS sequence"/>
</dbReference>
<protein>
    <recommendedName>
        <fullName evidence="8 9">1,4-dihydroxy-2-naphthoate octaprenyltransferase</fullName>
        <shortName evidence="8">DHNA-octaprenyltransferase</shortName>
        <ecNumber evidence="8 9">2.5.1.74</ecNumber>
    </recommendedName>
</protein>
<feature type="transmembrane region" description="Helical" evidence="8">
    <location>
        <begin position="40"/>
        <end position="58"/>
    </location>
</feature>
<gene>
    <name evidence="8" type="primary">menA</name>
    <name evidence="10" type="ORF">BCF53_11470</name>
</gene>
<keyword evidence="7 8" id="KW-0472">Membrane</keyword>
<dbReference type="EMBL" id="SLZR01000014">
    <property type="protein sequence ID" value="TCS38905.1"/>
    <property type="molecule type" value="Genomic_DNA"/>
</dbReference>
<dbReference type="CDD" id="cd13962">
    <property type="entry name" value="PT_UbiA_UBIAD1"/>
    <property type="match status" value="1"/>
</dbReference>
<evidence type="ECO:0000256" key="7">
    <source>
        <dbReference type="ARBA" id="ARBA00023136"/>
    </source>
</evidence>
<dbReference type="InterPro" id="IPR004657">
    <property type="entry name" value="MenA"/>
</dbReference>
<dbReference type="GO" id="GO:0009234">
    <property type="term" value="P:menaquinone biosynthetic process"/>
    <property type="evidence" value="ECO:0007669"/>
    <property type="project" value="UniProtKB-UniRule"/>
</dbReference>
<sequence>MTKLKPWWLAIRPKTLPASISPIILGTALAYQIGFFDGLLFALALCCALLLQIAVNLANDYFDARSGVDTEHRLGPVRVSQSGLVSPEIVKRALIVVSLLAVAAGIALSWLSSWWLLAFGVGAVVAVFIYSGGPWPLASNAMGEITVFFFFGWLAVGGTYFALAGSINMHVLGFGTVAGLLSAAIMLVNNIRDIPTDSVAGKHTLAVILGDHRARMAYRLLLVAAILVHLVVSFPHGLISVIPLVFMAPLFRRLAVDINRLEGKQLNTLLAQTAKLELFYCLLASAVLVVI</sequence>
<keyword evidence="4 8" id="KW-0808">Transferase</keyword>
<evidence type="ECO:0000313" key="10">
    <source>
        <dbReference type="EMBL" id="TCS38905.1"/>
    </source>
</evidence>
<feature type="transmembrane region" description="Helical" evidence="8">
    <location>
        <begin position="169"/>
        <end position="188"/>
    </location>
</feature>
<organism evidence="10 11">
    <name type="scientific">Reinekea marinisedimentorum</name>
    <dbReference type="NCBI Taxonomy" id="230495"/>
    <lineage>
        <taxon>Bacteria</taxon>
        <taxon>Pseudomonadati</taxon>
        <taxon>Pseudomonadota</taxon>
        <taxon>Gammaproteobacteria</taxon>
        <taxon>Oceanospirillales</taxon>
        <taxon>Saccharospirillaceae</taxon>
        <taxon>Reinekea</taxon>
    </lineage>
</organism>
<feature type="transmembrane region" description="Helical" evidence="8">
    <location>
        <begin position="220"/>
        <end position="249"/>
    </location>
</feature>
<dbReference type="Gene3D" id="1.10.357.140">
    <property type="entry name" value="UbiA prenyltransferase"/>
    <property type="match status" value="1"/>
</dbReference>
<accession>A0A4R3I2L7</accession>
<feature type="transmembrane region" description="Helical" evidence="8">
    <location>
        <begin position="145"/>
        <end position="163"/>
    </location>
</feature>
<keyword evidence="5 8" id="KW-0812">Transmembrane</keyword>
<evidence type="ECO:0000256" key="3">
    <source>
        <dbReference type="ARBA" id="ARBA00022475"/>
    </source>
</evidence>
<comment type="pathway">
    <text evidence="8">Quinol/quinone metabolism; menaquinone biosynthesis; menaquinol from 1,4-dihydroxy-2-naphthoate: step 1/2.</text>
</comment>
<feature type="transmembrane region" description="Helical" evidence="8">
    <location>
        <begin position="89"/>
        <end position="108"/>
    </location>
</feature>
<keyword evidence="3 8" id="KW-1003">Cell membrane</keyword>
<dbReference type="InterPro" id="IPR044878">
    <property type="entry name" value="UbiA_sf"/>
</dbReference>
<keyword evidence="2 8" id="KW-0474">Menaquinone biosynthesis</keyword>
<proteinExistence type="inferred from homology"/>
<feature type="transmembrane region" description="Helical" evidence="8">
    <location>
        <begin position="114"/>
        <end position="133"/>
    </location>
</feature>
<dbReference type="RefSeq" id="WP_132702704.1">
    <property type="nucleotide sequence ID" value="NZ_SLZR01000014.1"/>
</dbReference>
<comment type="similarity">
    <text evidence="8">Belongs to the MenA family. Type 1 subfamily.</text>
</comment>
<comment type="function">
    <text evidence="8">Conversion of 1,4-dihydroxy-2-naphthoate (DHNA) to demethylmenaquinone (DMK).</text>
</comment>
<comment type="subcellular location">
    <subcellularLocation>
        <location evidence="8">Cell membrane</location>
        <topology evidence="8">Multi-pass membrane protein</topology>
    </subcellularLocation>
    <subcellularLocation>
        <location evidence="1">Membrane</location>
        <topology evidence="1">Multi-pass membrane protein</topology>
    </subcellularLocation>
</comment>
<comment type="catalytic activity">
    <reaction evidence="8">
        <text>an all-trans-polyprenyl diphosphate + 1,4-dihydroxy-2-naphthoate + H(+) = a 2-demethylmenaquinol + CO2 + diphosphate</text>
        <dbReference type="Rhea" id="RHEA:26478"/>
        <dbReference type="Rhea" id="RHEA-COMP:9563"/>
        <dbReference type="Rhea" id="RHEA-COMP:9564"/>
        <dbReference type="ChEBI" id="CHEBI:11173"/>
        <dbReference type="ChEBI" id="CHEBI:15378"/>
        <dbReference type="ChEBI" id="CHEBI:16526"/>
        <dbReference type="ChEBI" id="CHEBI:33019"/>
        <dbReference type="ChEBI" id="CHEBI:55437"/>
        <dbReference type="ChEBI" id="CHEBI:58914"/>
        <dbReference type="EC" id="2.5.1.74"/>
    </reaction>
</comment>
<evidence type="ECO:0000256" key="2">
    <source>
        <dbReference type="ARBA" id="ARBA00022428"/>
    </source>
</evidence>
<keyword evidence="6 8" id="KW-1133">Transmembrane helix</keyword>
<dbReference type="InterPro" id="IPR000537">
    <property type="entry name" value="UbiA_prenyltransferase"/>
</dbReference>
<dbReference type="InterPro" id="IPR026046">
    <property type="entry name" value="UBIAD1"/>
</dbReference>
<dbReference type="UniPathway" id="UPA00079">
    <property type="reaction ID" value="UER00168"/>
</dbReference>
<dbReference type="AlphaFoldDB" id="A0A4R3I2L7"/>
<evidence type="ECO:0000313" key="11">
    <source>
        <dbReference type="Proteomes" id="UP000295793"/>
    </source>
</evidence>
<dbReference type="GO" id="GO:0042371">
    <property type="term" value="P:vitamin K biosynthetic process"/>
    <property type="evidence" value="ECO:0007669"/>
    <property type="project" value="TreeGrafter"/>
</dbReference>
<dbReference type="PANTHER" id="PTHR13929:SF0">
    <property type="entry name" value="UBIA PRENYLTRANSFERASE DOMAIN-CONTAINING PROTEIN 1"/>
    <property type="match status" value="1"/>
</dbReference>
<evidence type="ECO:0000256" key="1">
    <source>
        <dbReference type="ARBA" id="ARBA00004141"/>
    </source>
</evidence>
<keyword evidence="11" id="KW-1185">Reference proteome</keyword>
<dbReference type="OrthoDB" id="9767568at2"/>
<comment type="caution">
    <text evidence="10">The sequence shown here is derived from an EMBL/GenBank/DDBJ whole genome shotgun (WGS) entry which is preliminary data.</text>
</comment>
<evidence type="ECO:0000256" key="6">
    <source>
        <dbReference type="ARBA" id="ARBA00022989"/>
    </source>
</evidence>
<dbReference type="NCBIfam" id="TIGR00751">
    <property type="entry name" value="menA"/>
    <property type="match status" value="1"/>
</dbReference>
<dbReference type="EC" id="2.5.1.74" evidence="8 9"/>
<dbReference type="PANTHER" id="PTHR13929">
    <property type="entry name" value="1,4-DIHYDROXY-2-NAPHTHOATE OCTAPRENYLTRANSFERASE"/>
    <property type="match status" value="1"/>
</dbReference>
<dbReference type="GO" id="GO:0005886">
    <property type="term" value="C:plasma membrane"/>
    <property type="evidence" value="ECO:0007669"/>
    <property type="project" value="UniProtKB-SubCell"/>
</dbReference>
<evidence type="ECO:0000256" key="9">
    <source>
        <dbReference type="NCBIfam" id="TIGR00751"/>
    </source>
</evidence>